<keyword evidence="3" id="KW-1185">Reference proteome</keyword>
<evidence type="ECO:0000313" key="2">
    <source>
        <dbReference type="Ensembl" id="ENSMALP00000000495.1"/>
    </source>
</evidence>
<dbReference type="Ensembl" id="ENSMALT00000000530.1">
    <property type="protein sequence ID" value="ENSMALP00000000495.1"/>
    <property type="gene ID" value="ENSMALG00000000373.1"/>
</dbReference>
<feature type="domain" description="Phosphatase tensin-type" evidence="1">
    <location>
        <begin position="1"/>
        <end position="170"/>
    </location>
</feature>
<dbReference type="PROSITE" id="PS51181">
    <property type="entry name" value="PPASE_TENSIN"/>
    <property type="match status" value="1"/>
</dbReference>
<dbReference type="Gene3D" id="2.60.40.1110">
    <property type="match status" value="2"/>
</dbReference>
<dbReference type="Pfam" id="PF10409">
    <property type="entry name" value="PTEN_C2"/>
    <property type="match status" value="1"/>
</dbReference>
<dbReference type="InterPro" id="IPR014020">
    <property type="entry name" value="Tensin_C2-dom"/>
</dbReference>
<reference evidence="2" key="2">
    <citation type="submission" date="2025-09" db="UniProtKB">
        <authorList>
            <consortium name="Ensembl"/>
        </authorList>
    </citation>
    <scope>IDENTIFICATION</scope>
</reference>
<dbReference type="InterPro" id="IPR035892">
    <property type="entry name" value="C2_domain_sf"/>
</dbReference>
<dbReference type="Gene3D" id="3.90.190.10">
    <property type="entry name" value="Protein tyrosine phosphatase superfamily"/>
    <property type="match status" value="1"/>
</dbReference>
<dbReference type="GO" id="GO:0005925">
    <property type="term" value="C:focal adhesion"/>
    <property type="evidence" value="ECO:0007669"/>
    <property type="project" value="TreeGrafter"/>
</dbReference>
<proteinExistence type="predicted"/>
<dbReference type="InterPro" id="IPR051484">
    <property type="entry name" value="Tensin_PTEN_phosphatase"/>
</dbReference>
<dbReference type="InterPro" id="IPR029023">
    <property type="entry name" value="Tensin_phosphatase"/>
</dbReference>
<dbReference type="AlphaFoldDB" id="A0A3Q3PYS7"/>
<protein>
    <recommendedName>
        <fullName evidence="1">Phosphatase tensin-type domain-containing protein</fullName>
    </recommendedName>
</protein>
<sequence length="305" mass="34797">MEEPRRLDLTYITERIITTYCPPECTEETYMQNLHQILLMLQSKHGHNYMLINLSQNNDALTHMNHKVLDTGWVDFLAPNLDQMFSVCTMMENWLQTNLKHILVLHSRGGKGLLGVLVASYIHFTNMSASADLSLDHFAMRRFYNDKLSALMTPSQKRYVWMMGSILKGGLRLCPSPSFLLCVALHGIPKINPDGGKQQIRSASRQAVFRLQFHTGLVQGRTLTFSKADLDSASEGRIYNLLLLLLFQLLSSFPCAGRELWHNGHSVTVDYDTLDPLVRRDSYQETCSLQTGKVHFSVFNQEFPL</sequence>
<dbReference type="STRING" id="43700.ENSMALP00000000495"/>
<dbReference type="PANTHER" id="PTHR45734:SF5">
    <property type="entry name" value="TENSIN-3"/>
    <property type="match status" value="1"/>
</dbReference>
<evidence type="ECO:0000259" key="1">
    <source>
        <dbReference type="PROSITE" id="PS51181"/>
    </source>
</evidence>
<evidence type="ECO:0000313" key="3">
    <source>
        <dbReference type="Proteomes" id="UP000261600"/>
    </source>
</evidence>
<dbReference type="PANTHER" id="PTHR45734">
    <property type="entry name" value="TENSIN"/>
    <property type="match status" value="1"/>
</dbReference>
<accession>A0A3Q3PYS7</accession>
<dbReference type="InterPro" id="IPR029021">
    <property type="entry name" value="Prot-tyrosine_phosphatase-like"/>
</dbReference>
<dbReference type="SUPFAM" id="SSF49562">
    <property type="entry name" value="C2 domain (Calcium/lipid-binding domain, CaLB)"/>
    <property type="match status" value="1"/>
</dbReference>
<dbReference type="Proteomes" id="UP000261600">
    <property type="component" value="Unplaced"/>
</dbReference>
<name>A0A3Q3PYS7_MONAL</name>
<reference evidence="2" key="1">
    <citation type="submission" date="2025-08" db="UniProtKB">
        <authorList>
            <consortium name="Ensembl"/>
        </authorList>
    </citation>
    <scope>IDENTIFICATION</scope>
</reference>
<organism evidence="2 3">
    <name type="scientific">Monopterus albus</name>
    <name type="common">Swamp eel</name>
    <dbReference type="NCBI Taxonomy" id="43700"/>
    <lineage>
        <taxon>Eukaryota</taxon>
        <taxon>Metazoa</taxon>
        <taxon>Chordata</taxon>
        <taxon>Craniata</taxon>
        <taxon>Vertebrata</taxon>
        <taxon>Euteleostomi</taxon>
        <taxon>Actinopterygii</taxon>
        <taxon>Neopterygii</taxon>
        <taxon>Teleostei</taxon>
        <taxon>Neoteleostei</taxon>
        <taxon>Acanthomorphata</taxon>
        <taxon>Anabantaria</taxon>
        <taxon>Synbranchiformes</taxon>
        <taxon>Synbranchidae</taxon>
        <taxon>Monopterus</taxon>
    </lineage>
</organism>
<dbReference type="SUPFAM" id="SSF52799">
    <property type="entry name" value="(Phosphotyrosine protein) phosphatases II"/>
    <property type="match status" value="1"/>
</dbReference>